<keyword evidence="2 3" id="KW-0862">Zinc</keyword>
<comment type="catalytic activity">
    <reaction evidence="3">
        <text>hydrogencarbonate + H(+) = CO2 + H2O</text>
        <dbReference type="Rhea" id="RHEA:10748"/>
        <dbReference type="ChEBI" id="CHEBI:15377"/>
        <dbReference type="ChEBI" id="CHEBI:15378"/>
        <dbReference type="ChEBI" id="CHEBI:16526"/>
        <dbReference type="ChEBI" id="CHEBI:17544"/>
        <dbReference type="EC" id="4.2.1.1"/>
    </reaction>
</comment>
<evidence type="ECO:0000256" key="3">
    <source>
        <dbReference type="RuleBase" id="RU003956"/>
    </source>
</evidence>
<dbReference type="WBParaSite" id="scaffold6671_cov194.g11124">
    <property type="protein sequence ID" value="scaffold6671_cov194.g11124"/>
    <property type="gene ID" value="scaffold6671_cov194.g11124"/>
</dbReference>
<keyword evidence="4" id="KW-1185">Reference proteome</keyword>
<dbReference type="EC" id="4.2.1.1" evidence="3"/>
<dbReference type="AlphaFoldDB" id="A0A915MYQ1"/>
<evidence type="ECO:0000256" key="1">
    <source>
        <dbReference type="ARBA" id="ARBA00006217"/>
    </source>
</evidence>
<dbReference type="PANTHER" id="PTHR11002">
    <property type="entry name" value="CARBONIC ANHYDRASE"/>
    <property type="match status" value="1"/>
</dbReference>
<comment type="function">
    <text evidence="3">Reversible hydration of carbon dioxide.</text>
</comment>
<dbReference type="InterPro" id="IPR001765">
    <property type="entry name" value="Carbonic_anhydrase"/>
</dbReference>
<dbReference type="SUPFAM" id="SSF53056">
    <property type="entry name" value="beta-carbonic anhydrase, cab"/>
    <property type="match status" value="1"/>
</dbReference>
<sequence length="200" mass="22699">MHESIKRIFDGILLFRKFKRPAMVKEFERVRDHPDPRAVLFTCMDSRLQPSKFMQARIGDLFVVRNSANMVPLARNFGGTASEVSVTTEPAALELAIKRGNVCQVLVCGHSDCKAINTLYQLYNGRAFDPESPMDHWLRHNGHLSIQKLDKLVKSGESCKKLEFASENGYFFSKRQERFVAIDEDNASSLLKEALCSVDD</sequence>
<dbReference type="SMART" id="SM00947">
    <property type="entry name" value="Pro_CA"/>
    <property type="match status" value="1"/>
</dbReference>
<evidence type="ECO:0000313" key="5">
    <source>
        <dbReference type="WBParaSite" id="scaffold6671_cov194.g11124"/>
    </source>
</evidence>
<reference evidence="5" key="1">
    <citation type="submission" date="2022-11" db="UniProtKB">
        <authorList>
            <consortium name="WormBaseParasite"/>
        </authorList>
    </citation>
    <scope>IDENTIFICATION</scope>
</reference>
<protein>
    <recommendedName>
        <fullName evidence="3">Carbonic anhydrase</fullName>
        <ecNumber evidence="3">4.2.1.1</ecNumber>
    </recommendedName>
    <alternativeName>
        <fullName evidence="3">Carbonate dehydratase</fullName>
    </alternativeName>
</protein>
<dbReference type="PANTHER" id="PTHR11002:SF69">
    <property type="entry name" value="CARBONIC ANHYDRASE"/>
    <property type="match status" value="1"/>
</dbReference>
<evidence type="ECO:0000313" key="4">
    <source>
        <dbReference type="Proteomes" id="UP000887561"/>
    </source>
</evidence>
<feature type="binding site" evidence="2">
    <location>
        <position position="45"/>
    </location>
    <ligand>
        <name>Zn(2+)</name>
        <dbReference type="ChEBI" id="CHEBI:29105"/>
    </ligand>
</feature>
<organism evidence="4 5">
    <name type="scientific">Meloidogyne javanica</name>
    <name type="common">Root-knot nematode worm</name>
    <dbReference type="NCBI Taxonomy" id="6303"/>
    <lineage>
        <taxon>Eukaryota</taxon>
        <taxon>Metazoa</taxon>
        <taxon>Ecdysozoa</taxon>
        <taxon>Nematoda</taxon>
        <taxon>Chromadorea</taxon>
        <taxon>Rhabditida</taxon>
        <taxon>Tylenchina</taxon>
        <taxon>Tylenchomorpha</taxon>
        <taxon>Tylenchoidea</taxon>
        <taxon>Meloidogynidae</taxon>
        <taxon>Meloidogyninae</taxon>
        <taxon>Meloidogyne</taxon>
        <taxon>Meloidogyne incognita group</taxon>
    </lineage>
</organism>
<feature type="binding site" evidence="2">
    <location>
        <position position="110"/>
    </location>
    <ligand>
        <name>Zn(2+)</name>
        <dbReference type="ChEBI" id="CHEBI:29105"/>
    </ligand>
</feature>
<dbReference type="InterPro" id="IPR036874">
    <property type="entry name" value="Carbonic_anhydrase_sf"/>
</dbReference>
<dbReference type="GO" id="GO:0008270">
    <property type="term" value="F:zinc ion binding"/>
    <property type="evidence" value="ECO:0007669"/>
    <property type="project" value="UniProtKB-UniRule"/>
</dbReference>
<comment type="similarity">
    <text evidence="1 3">Belongs to the beta-class carbonic anhydrase family.</text>
</comment>
<feature type="binding site" evidence="2">
    <location>
        <position position="113"/>
    </location>
    <ligand>
        <name>Zn(2+)</name>
        <dbReference type="ChEBI" id="CHEBI:29105"/>
    </ligand>
</feature>
<name>A0A915MYQ1_MELJA</name>
<comment type="cofactor">
    <cofactor evidence="2">
        <name>Zn(2+)</name>
        <dbReference type="ChEBI" id="CHEBI:29105"/>
    </cofactor>
    <text evidence="2">Binds 1 zinc ion per subunit.</text>
</comment>
<dbReference type="Pfam" id="PF00484">
    <property type="entry name" value="Pro_CA"/>
    <property type="match status" value="1"/>
</dbReference>
<keyword evidence="3" id="KW-0456">Lyase</keyword>
<evidence type="ECO:0000256" key="2">
    <source>
        <dbReference type="PIRSR" id="PIRSR601765-1"/>
    </source>
</evidence>
<proteinExistence type="inferred from homology"/>
<dbReference type="Gene3D" id="3.40.1050.10">
    <property type="entry name" value="Carbonic anhydrase"/>
    <property type="match status" value="1"/>
</dbReference>
<keyword evidence="2" id="KW-0479">Metal-binding</keyword>
<feature type="binding site" evidence="2">
    <location>
        <position position="43"/>
    </location>
    <ligand>
        <name>Zn(2+)</name>
        <dbReference type="ChEBI" id="CHEBI:29105"/>
    </ligand>
</feature>
<dbReference type="GO" id="GO:0004089">
    <property type="term" value="F:carbonate dehydratase activity"/>
    <property type="evidence" value="ECO:0007669"/>
    <property type="project" value="UniProtKB-UniRule"/>
</dbReference>
<accession>A0A915MYQ1</accession>
<dbReference type="Proteomes" id="UP000887561">
    <property type="component" value="Unplaced"/>
</dbReference>